<accession>A0A0N1NYS0</accession>
<dbReference type="InterPro" id="IPR029063">
    <property type="entry name" value="SAM-dependent_MTases_sf"/>
</dbReference>
<evidence type="ECO:0000256" key="2">
    <source>
        <dbReference type="ARBA" id="ARBA00015963"/>
    </source>
</evidence>
<evidence type="ECO:0000313" key="5">
    <source>
        <dbReference type="EMBL" id="KPI36180.1"/>
    </source>
</evidence>
<dbReference type="STRING" id="1664694.A0A0N1NYS0"/>
<evidence type="ECO:0000313" key="6">
    <source>
        <dbReference type="Proteomes" id="UP000038010"/>
    </source>
</evidence>
<reference evidence="5 6" key="1">
    <citation type="submission" date="2015-06" db="EMBL/GenBank/DDBJ databases">
        <title>Draft genome of the ant-associated black yeast Phialophora attae CBS 131958.</title>
        <authorList>
            <person name="Moreno L.F."/>
            <person name="Stielow B.J."/>
            <person name="de Hoog S."/>
            <person name="Vicente V.A."/>
            <person name="Weiss V.A."/>
            <person name="de Vries M."/>
            <person name="Cruz L.M."/>
            <person name="Souza E.M."/>
        </authorList>
    </citation>
    <scope>NUCLEOTIDE SEQUENCE [LARGE SCALE GENOMIC DNA]</scope>
    <source>
        <strain evidence="5 6">CBS 131958</strain>
    </source>
</reference>
<dbReference type="RefSeq" id="XP_017996143.1">
    <property type="nucleotide sequence ID" value="XM_018149406.1"/>
</dbReference>
<dbReference type="Proteomes" id="UP000038010">
    <property type="component" value="Unassembled WGS sequence"/>
</dbReference>
<dbReference type="PANTHER" id="PTHR12133">
    <property type="entry name" value="TRNA (ADENINE(58)-N(1))-METHYLTRANSFERASE"/>
    <property type="match status" value="1"/>
</dbReference>
<dbReference type="Gene3D" id="3.40.50.150">
    <property type="entry name" value="Vaccinia Virus protein VP39"/>
    <property type="match status" value="1"/>
</dbReference>
<gene>
    <name evidence="5" type="ORF">AB675_8918</name>
</gene>
<dbReference type="InterPro" id="IPR014816">
    <property type="entry name" value="tRNA_MeTrfase_Gcd14"/>
</dbReference>
<dbReference type="EC" id="2.1.1.220" evidence="1"/>
<dbReference type="PANTHER" id="PTHR12133:SF1">
    <property type="entry name" value="TRNA (ADENINE(58)-N(1))-METHYLTRANSFERASE, MITOCHONDRIAL"/>
    <property type="match status" value="1"/>
</dbReference>
<evidence type="ECO:0000256" key="3">
    <source>
        <dbReference type="ARBA" id="ARBA00033309"/>
    </source>
</evidence>
<organism evidence="5 6">
    <name type="scientific">Cyphellophora attinorum</name>
    <dbReference type="NCBI Taxonomy" id="1664694"/>
    <lineage>
        <taxon>Eukaryota</taxon>
        <taxon>Fungi</taxon>
        <taxon>Dikarya</taxon>
        <taxon>Ascomycota</taxon>
        <taxon>Pezizomycotina</taxon>
        <taxon>Eurotiomycetes</taxon>
        <taxon>Chaetothyriomycetidae</taxon>
        <taxon>Chaetothyriales</taxon>
        <taxon>Cyphellophoraceae</taxon>
        <taxon>Cyphellophora</taxon>
    </lineage>
</organism>
<dbReference type="GO" id="GO:0031515">
    <property type="term" value="C:tRNA (m1A) methyltransferase complex"/>
    <property type="evidence" value="ECO:0007669"/>
    <property type="project" value="InterPro"/>
</dbReference>
<dbReference type="GO" id="GO:0005739">
    <property type="term" value="C:mitochondrion"/>
    <property type="evidence" value="ECO:0007669"/>
    <property type="project" value="TreeGrafter"/>
</dbReference>
<evidence type="ECO:0000256" key="4">
    <source>
        <dbReference type="SAM" id="MobiDB-lite"/>
    </source>
</evidence>
<dbReference type="SUPFAM" id="SSF53335">
    <property type="entry name" value="S-adenosyl-L-methionine-dependent methyltransferases"/>
    <property type="match status" value="1"/>
</dbReference>
<protein>
    <recommendedName>
        <fullName evidence="2">tRNA (adenine(58)-N(1))-methyltransferase catalytic subunit TRM61</fullName>
        <ecNumber evidence="1">2.1.1.220</ecNumber>
    </recommendedName>
    <alternativeName>
        <fullName evidence="3">tRNA(m1A58)-methyltransferase subunit TRM61</fullName>
    </alternativeName>
</protein>
<name>A0A0N1NYS0_9EURO</name>
<dbReference type="PROSITE" id="PS51620">
    <property type="entry name" value="SAM_TRM61"/>
    <property type="match status" value="1"/>
</dbReference>
<dbReference type="VEuPathDB" id="FungiDB:AB675_8918"/>
<dbReference type="GeneID" id="28741286"/>
<dbReference type="EMBL" id="LFJN01000033">
    <property type="protein sequence ID" value="KPI36180.1"/>
    <property type="molecule type" value="Genomic_DNA"/>
</dbReference>
<proteinExistence type="predicted"/>
<dbReference type="GO" id="GO:0160107">
    <property type="term" value="F:tRNA (adenine(58)-N1)-methyltransferase activity"/>
    <property type="evidence" value="ECO:0007669"/>
    <property type="project" value="UniProtKB-EC"/>
</dbReference>
<keyword evidence="6" id="KW-1185">Reference proteome</keyword>
<feature type="region of interest" description="Disordered" evidence="4">
    <location>
        <begin position="421"/>
        <end position="441"/>
    </location>
</feature>
<dbReference type="OrthoDB" id="5585464at2759"/>
<dbReference type="GO" id="GO:0030488">
    <property type="term" value="P:tRNA methylation"/>
    <property type="evidence" value="ECO:0007669"/>
    <property type="project" value="InterPro"/>
</dbReference>
<dbReference type="AlphaFoldDB" id="A0A0N1NYS0"/>
<feature type="compositionally biased region" description="Pro residues" evidence="4">
    <location>
        <begin position="432"/>
        <end position="441"/>
    </location>
</feature>
<sequence>MSMFVKPAARAILNQLSSETVTKSFGSTPLRDLTRYAIGEQVLINGKRLSSPLVNGRTSPVPGDGNNALLQHDNVIGQRARTLRTRDGKGGRYVQVERPTLDEYISLTRRNVTPVYATYASHIVSLLDIHPPTPGHKHENERLEILEAGTGHGSLTLHLARAIAAANHPPPLSALPAMRGKSADADPDGALAEPVNDQEWSSWLSDRQAIVHTVETVPKNSRDAEKLIRGFRRGLYWPHIDFHVGSVGQWLRTKLQERGTEFLSYVLLDMPEVEEMLPVAAQAMKEDALLAVFCPSITQIAECQKLIKEQSVPLAHEQVVELGEGISTGRVWDVRVVVPRKRLAELEALKRAAAKRASSESSSESDGQSDVETIPGDEALAEVEAAAKDVKFVCRPKVFEVTRGGGFVGLWRKSTFSKEAFEAEGTNDVRQPPCPVTSPVD</sequence>
<comment type="caution">
    <text evidence="5">The sequence shown here is derived from an EMBL/GenBank/DDBJ whole genome shotgun (WGS) entry which is preliminary data.</text>
</comment>
<evidence type="ECO:0000256" key="1">
    <source>
        <dbReference type="ARBA" id="ARBA00012796"/>
    </source>
</evidence>